<evidence type="ECO:0000256" key="9">
    <source>
        <dbReference type="ARBA" id="ARBA00022989"/>
    </source>
</evidence>
<evidence type="ECO:0000256" key="1">
    <source>
        <dbReference type="ARBA" id="ARBA00004251"/>
    </source>
</evidence>
<dbReference type="PANTHER" id="PTHR27004:SF460">
    <property type="entry name" value="RECEPTOR-LIKE PROTEIN 33"/>
    <property type="match status" value="1"/>
</dbReference>
<dbReference type="SUPFAM" id="SSF52058">
    <property type="entry name" value="L domain-like"/>
    <property type="match status" value="1"/>
</dbReference>
<evidence type="ECO:0000256" key="4">
    <source>
        <dbReference type="ARBA" id="ARBA00022553"/>
    </source>
</evidence>
<keyword evidence="11" id="KW-0675">Receptor</keyword>
<evidence type="ECO:0000256" key="5">
    <source>
        <dbReference type="ARBA" id="ARBA00022614"/>
    </source>
</evidence>
<keyword evidence="14" id="KW-1185">Reference proteome</keyword>
<dbReference type="Gene3D" id="3.80.10.10">
    <property type="entry name" value="Ribonuclease Inhibitor"/>
    <property type="match status" value="1"/>
</dbReference>
<evidence type="ECO:0000256" key="6">
    <source>
        <dbReference type="ARBA" id="ARBA00022692"/>
    </source>
</evidence>
<dbReference type="OrthoDB" id="1194140at2759"/>
<reference evidence="14" key="1">
    <citation type="submission" date="2016-06" db="EMBL/GenBank/DDBJ databases">
        <title>Parallel loss of symbiosis genes in relatives of nitrogen-fixing non-legume Parasponia.</title>
        <authorList>
            <person name="Van Velzen R."/>
            <person name="Holmer R."/>
            <person name="Bu F."/>
            <person name="Rutten L."/>
            <person name="Van Zeijl A."/>
            <person name="Liu W."/>
            <person name="Santuari L."/>
            <person name="Cao Q."/>
            <person name="Sharma T."/>
            <person name="Shen D."/>
            <person name="Roswanjaya Y."/>
            <person name="Wardhani T."/>
            <person name="Kalhor M.S."/>
            <person name="Jansen J."/>
            <person name="Van den Hoogen J."/>
            <person name="Gungor B."/>
            <person name="Hartog M."/>
            <person name="Hontelez J."/>
            <person name="Verver J."/>
            <person name="Yang W.-C."/>
            <person name="Schijlen E."/>
            <person name="Repin R."/>
            <person name="Schilthuizen M."/>
            <person name="Schranz E."/>
            <person name="Heidstra R."/>
            <person name="Miyata K."/>
            <person name="Fedorova E."/>
            <person name="Kohlen W."/>
            <person name="Bisseling T."/>
            <person name="Smit S."/>
            <person name="Geurts R."/>
        </authorList>
    </citation>
    <scope>NUCLEOTIDE SEQUENCE [LARGE SCALE GENOMIC DNA]</scope>
    <source>
        <strain evidence="14">cv. WU1-14</strain>
    </source>
</reference>
<dbReference type="PANTHER" id="PTHR27004">
    <property type="entry name" value="RECEPTOR-LIKE PROTEIN 12 ISOFORM X1"/>
    <property type="match status" value="1"/>
</dbReference>
<comment type="caution">
    <text evidence="13">The sequence shown here is derived from an EMBL/GenBank/DDBJ whole genome shotgun (WGS) entry which is preliminary data.</text>
</comment>
<evidence type="ECO:0000313" key="14">
    <source>
        <dbReference type="Proteomes" id="UP000237105"/>
    </source>
</evidence>
<dbReference type="AlphaFoldDB" id="A0A2P5CII5"/>
<dbReference type="Pfam" id="PF13855">
    <property type="entry name" value="LRR_8"/>
    <property type="match status" value="1"/>
</dbReference>
<dbReference type="PROSITE" id="PS51450">
    <property type="entry name" value="LRR"/>
    <property type="match status" value="1"/>
</dbReference>
<name>A0A2P5CII5_PARAD</name>
<protein>
    <submittedName>
        <fullName evidence="13">LRR domain containing protein</fullName>
    </submittedName>
</protein>
<dbReference type="GO" id="GO:0005886">
    <property type="term" value="C:plasma membrane"/>
    <property type="evidence" value="ECO:0007669"/>
    <property type="project" value="UniProtKB-SubCell"/>
</dbReference>
<dbReference type="InterPro" id="IPR032675">
    <property type="entry name" value="LRR_dom_sf"/>
</dbReference>
<evidence type="ECO:0000313" key="13">
    <source>
        <dbReference type="EMBL" id="PON60866.1"/>
    </source>
</evidence>
<keyword evidence="6" id="KW-0812">Transmembrane</keyword>
<keyword evidence="3" id="KW-1003">Cell membrane</keyword>
<sequence>MLTGNIPSSLGSLSNLESLDLSYNKISGEIPQQLAQLNFLQSLDISHNNLMGPIPQSNQFNTFENSSFVDNPGLCGKSLSKKCENPNASRNLLWLRMKMIQGL</sequence>
<dbReference type="EMBL" id="JXTB01000126">
    <property type="protein sequence ID" value="PON60866.1"/>
    <property type="molecule type" value="Genomic_DNA"/>
</dbReference>
<dbReference type="PRINTS" id="PR00019">
    <property type="entry name" value="LEURICHRPT"/>
</dbReference>
<dbReference type="STRING" id="3476.A0A2P5CII5"/>
<keyword evidence="5" id="KW-0433">Leucine-rich repeat</keyword>
<keyword evidence="8" id="KW-0677">Repeat</keyword>
<dbReference type="FunFam" id="3.80.10.10:FF:000722">
    <property type="entry name" value="Leucine-rich repeat receptor-like protein kinase"/>
    <property type="match status" value="1"/>
</dbReference>
<dbReference type="Proteomes" id="UP000237105">
    <property type="component" value="Unassembled WGS sequence"/>
</dbReference>
<comment type="subcellular location">
    <subcellularLocation>
        <location evidence="1">Cell membrane</location>
        <topology evidence="1">Single-pass type I membrane protein</topology>
    </subcellularLocation>
</comment>
<keyword evidence="12" id="KW-0325">Glycoprotein</keyword>
<organism evidence="13 14">
    <name type="scientific">Parasponia andersonii</name>
    <name type="common">Sponia andersonii</name>
    <dbReference type="NCBI Taxonomy" id="3476"/>
    <lineage>
        <taxon>Eukaryota</taxon>
        <taxon>Viridiplantae</taxon>
        <taxon>Streptophyta</taxon>
        <taxon>Embryophyta</taxon>
        <taxon>Tracheophyta</taxon>
        <taxon>Spermatophyta</taxon>
        <taxon>Magnoliopsida</taxon>
        <taxon>eudicotyledons</taxon>
        <taxon>Gunneridae</taxon>
        <taxon>Pentapetalae</taxon>
        <taxon>rosids</taxon>
        <taxon>fabids</taxon>
        <taxon>Rosales</taxon>
        <taxon>Cannabaceae</taxon>
        <taxon>Parasponia</taxon>
    </lineage>
</organism>
<evidence type="ECO:0000256" key="12">
    <source>
        <dbReference type="ARBA" id="ARBA00023180"/>
    </source>
</evidence>
<keyword evidence="10" id="KW-0472">Membrane</keyword>
<evidence type="ECO:0000256" key="7">
    <source>
        <dbReference type="ARBA" id="ARBA00022729"/>
    </source>
</evidence>
<keyword evidence="9" id="KW-1133">Transmembrane helix</keyword>
<evidence type="ECO:0000256" key="8">
    <source>
        <dbReference type="ARBA" id="ARBA00022737"/>
    </source>
</evidence>
<comment type="similarity">
    <text evidence="2">Belongs to the RLP family.</text>
</comment>
<evidence type="ECO:0000256" key="11">
    <source>
        <dbReference type="ARBA" id="ARBA00023170"/>
    </source>
</evidence>
<accession>A0A2P5CII5</accession>
<evidence type="ECO:0000256" key="2">
    <source>
        <dbReference type="ARBA" id="ARBA00009592"/>
    </source>
</evidence>
<evidence type="ECO:0000256" key="3">
    <source>
        <dbReference type="ARBA" id="ARBA00022475"/>
    </source>
</evidence>
<evidence type="ECO:0000256" key="10">
    <source>
        <dbReference type="ARBA" id="ARBA00023136"/>
    </source>
</evidence>
<dbReference type="InterPro" id="IPR001611">
    <property type="entry name" value="Leu-rich_rpt"/>
</dbReference>
<gene>
    <name evidence="13" type="ORF">PanWU01x14_149950</name>
</gene>
<proteinExistence type="inferred from homology"/>
<keyword evidence="7" id="KW-0732">Signal</keyword>
<keyword evidence="4" id="KW-0597">Phosphoprotein</keyword>